<evidence type="ECO:0000259" key="4">
    <source>
        <dbReference type="Pfam" id="PF08386"/>
    </source>
</evidence>
<evidence type="ECO:0000313" key="5">
    <source>
        <dbReference type="EMBL" id="KAF2733355.1"/>
    </source>
</evidence>
<dbReference type="Proteomes" id="UP000799444">
    <property type="component" value="Unassembled WGS sequence"/>
</dbReference>
<dbReference type="EMBL" id="ML996162">
    <property type="protein sequence ID" value="KAF2733355.1"/>
    <property type="molecule type" value="Genomic_DNA"/>
</dbReference>
<proteinExistence type="inferred from homology"/>
<dbReference type="InterPro" id="IPR051601">
    <property type="entry name" value="Serine_prot/Carboxylest_S33"/>
</dbReference>
<gene>
    <name evidence="5" type="ORF">EJ04DRAFT_396337</name>
</gene>
<feature type="domain" description="Peptidase S33 tripeptidyl aminopeptidase-like C-terminal" evidence="4">
    <location>
        <begin position="373"/>
        <end position="468"/>
    </location>
</feature>
<evidence type="ECO:0000313" key="6">
    <source>
        <dbReference type="Proteomes" id="UP000799444"/>
    </source>
</evidence>
<organism evidence="5 6">
    <name type="scientific">Polyplosphaeria fusca</name>
    <dbReference type="NCBI Taxonomy" id="682080"/>
    <lineage>
        <taxon>Eukaryota</taxon>
        <taxon>Fungi</taxon>
        <taxon>Dikarya</taxon>
        <taxon>Ascomycota</taxon>
        <taxon>Pezizomycotina</taxon>
        <taxon>Dothideomycetes</taxon>
        <taxon>Pleosporomycetidae</taxon>
        <taxon>Pleosporales</taxon>
        <taxon>Tetraplosphaeriaceae</taxon>
        <taxon>Polyplosphaeria</taxon>
    </lineage>
</organism>
<dbReference type="Pfam" id="PF08386">
    <property type="entry name" value="Abhydrolase_4"/>
    <property type="match status" value="1"/>
</dbReference>
<comment type="similarity">
    <text evidence="1">Belongs to the peptidase S33 family.</text>
</comment>
<reference evidence="5" key="1">
    <citation type="journal article" date="2020" name="Stud. Mycol.">
        <title>101 Dothideomycetes genomes: a test case for predicting lifestyles and emergence of pathogens.</title>
        <authorList>
            <person name="Haridas S."/>
            <person name="Albert R."/>
            <person name="Binder M."/>
            <person name="Bloem J."/>
            <person name="Labutti K."/>
            <person name="Salamov A."/>
            <person name="Andreopoulos B."/>
            <person name="Baker S."/>
            <person name="Barry K."/>
            <person name="Bills G."/>
            <person name="Bluhm B."/>
            <person name="Cannon C."/>
            <person name="Castanera R."/>
            <person name="Culley D."/>
            <person name="Daum C."/>
            <person name="Ezra D."/>
            <person name="Gonzalez J."/>
            <person name="Henrissat B."/>
            <person name="Kuo A."/>
            <person name="Liang C."/>
            <person name="Lipzen A."/>
            <person name="Lutzoni F."/>
            <person name="Magnuson J."/>
            <person name="Mondo S."/>
            <person name="Nolan M."/>
            <person name="Ohm R."/>
            <person name="Pangilinan J."/>
            <person name="Park H.-J."/>
            <person name="Ramirez L."/>
            <person name="Alfaro M."/>
            <person name="Sun H."/>
            <person name="Tritt A."/>
            <person name="Yoshinaga Y."/>
            <person name="Zwiers L.-H."/>
            <person name="Turgeon B."/>
            <person name="Goodwin S."/>
            <person name="Spatafora J."/>
            <person name="Crous P."/>
            <person name="Grigoriev I."/>
        </authorList>
    </citation>
    <scope>NUCLEOTIDE SEQUENCE</scope>
    <source>
        <strain evidence="5">CBS 125425</strain>
    </source>
</reference>
<dbReference type="InterPro" id="IPR000073">
    <property type="entry name" value="AB_hydrolase_1"/>
</dbReference>
<protein>
    <submittedName>
        <fullName evidence="5">Alpha/beta-hydrolase</fullName>
    </submittedName>
</protein>
<comment type="caution">
    <text evidence="5">The sequence shown here is derived from an EMBL/GenBank/DDBJ whole genome shotgun (WGS) entry which is preliminary data.</text>
</comment>
<dbReference type="PANTHER" id="PTHR43248">
    <property type="entry name" value="2-SUCCINYL-6-HYDROXY-2,4-CYCLOHEXADIENE-1-CARBOXYLATE SYNTHASE"/>
    <property type="match status" value="1"/>
</dbReference>
<evidence type="ECO:0000256" key="2">
    <source>
        <dbReference type="ARBA" id="ARBA00022801"/>
    </source>
</evidence>
<dbReference type="Gene3D" id="3.40.50.1820">
    <property type="entry name" value="alpha/beta hydrolase"/>
    <property type="match status" value="1"/>
</dbReference>
<accession>A0A9P4QVR5</accession>
<keyword evidence="2" id="KW-0378">Hydrolase</keyword>
<name>A0A9P4QVR5_9PLEO</name>
<dbReference type="SUPFAM" id="SSF53474">
    <property type="entry name" value="alpha/beta-Hydrolases"/>
    <property type="match status" value="1"/>
</dbReference>
<dbReference type="GO" id="GO:0016787">
    <property type="term" value="F:hydrolase activity"/>
    <property type="evidence" value="ECO:0007669"/>
    <property type="project" value="UniProtKB-KW"/>
</dbReference>
<dbReference type="OrthoDB" id="425534at2759"/>
<sequence>NQTSIEWGECQLEYIIPVECAKFPVPLDYTDESAGTLTLSLVRARAVKEPFKGSILINPGGPGMSGIEHMQGVADIMLEMTGGQHDVIAWDYRGTGVTLPTVCYTDIAEQITAGALLPPSLGGSDTALGTAWSVQKIYSQRCAESLRDVGEFVGTAATARDMFQIVDALGEDGLLRYWGLSYGTYLGQTAAAMFPDRIGAMVLDGVVNAPDYNAAWEFDNAEVGDVGIKQFAKDCIEAGIQACALAKPNATTASLTTTLYDLIETARYEPIAMGPNSTADYITASKLYISINNALRTAIVTAPSLALWIDSILSNNYTTYSALVSKFSAPAGGSDNTLAIRCSDTIFRSETVDGIRTRVDRLLDLSATSEGFIVGYLTCSQWPFEGKGRYEGDFKAKTKNPILFVGSPLDVRTPVVSAFNASEGFEGSGVLQHNGFGHGVLFSPGRCAIEAVQKYFNDGTLPEEGTQCEQDFGIF</sequence>
<feature type="non-terminal residue" evidence="5">
    <location>
        <position position="1"/>
    </location>
</feature>
<dbReference type="AlphaFoldDB" id="A0A9P4QVR5"/>
<dbReference type="InterPro" id="IPR013595">
    <property type="entry name" value="Pept_S33_TAP-like_C"/>
</dbReference>
<evidence type="ECO:0000259" key="3">
    <source>
        <dbReference type="Pfam" id="PF00561"/>
    </source>
</evidence>
<feature type="non-terminal residue" evidence="5">
    <location>
        <position position="475"/>
    </location>
</feature>
<evidence type="ECO:0000256" key="1">
    <source>
        <dbReference type="ARBA" id="ARBA00010088"/>
    </source>
</evidence>
<keyword evidence="6" id="KW-1185">Reference proteome</keyword>
<dbReference type="Pfam" id="PF00561">
    <property type="entry name" value="Abhydrolase_1"/>
    <property type="match status" value="1"/>
</dbReference>
<feature type="domain" description="AB hydrolase-1" evidence="3">
    <location>
        <begin position="55"/>
        <end position="217"/>
    </location>
</feature>
<dbReference type="InterPro" id="IPR029058">
    <property type="entry name" value="AB_hydrolase_fold"/>
</dbReference>
<dbReference type="PANTHER" id="PTHR43248:SF25">
    <property type="entry name" value="AB HYDROLASE-1 DOMAIN-CONTAINING PROTEIN-RELATED"/>
    <property type="match status" value="1"/>
</dbReference>